<reference evidence="1 2" key="1">
    <citation type="journal article" date="2022" name="Res Sq">
        <title>Evolution of multicellular longitudinally dividing oral cavity symbionts (Neisseriaceae).</title>
        <authorList>
            <person name="Nyongesa S."/>
            <person name="Weber P."/>
            <person name="Bernet E."/>
            <person name="Pullido F."/>
            <person name="Nieckarz M."/>
            <person name="Delaby M."/>
            <person name="Nieves C."/>
            <person name="Viehboeck T."/>
            <person name="Krause N."/>
            <person name="Rivera-Millot A."/>
            <person name="Nakamura A."/>
            <person name="Vischer N."/>
            <person name="VanNieuwenhze M."/>
            <person name="Brun Y."/>
            <person name="Cava F."/>
            <person name="Bulgheresi S."/>
            <person name="Veyrier F."/>
        </authorList>
    </citation>
    <scope>NUCLEOTIDE SEQUENCE [LARGE SCALE GENOMIC DNA]</scope>
    <source>
        <strain evidence="1 2">17694</strain>
    </source>
</reference>
<evidence type="ECO:0000313" key="2">
    <source>
        <dbReference type="Proteomes" id="UP000831534"/>
    </source>
</evidence>
<accession>A0ABD8B751</accession>
<protein>
    <submittedName>
        <fullName evidence="1">VacJ</fullName>
    </submittedName>
</protein>
<sequence length="120" mass="13744">MYEVNRSVFMLIPLQPFWNWLNSLPDSQLDGITLEGLQADANAYLVPACENAEQVWEEIQSRIEEIFAAELADWCEDQSQWPDLHPDIFGEWFAVELSSIVMDLSSDALARDVFEPVHAD</sequence>
<dbReference type="AlphaFoldDB" id="A0ABD8B751"/>
<organism evidence="1 2">
    <name type="scientific">Conchiformibius kuhniae</name>
    <dbReference type="NCBI Taxonomy" id="211502"/>
    <lineage>
        <taxon>Bacteria</taxon>
        <taxon>Pseudomonadati</taxon>
        <taxon>Pseudomonadota</taxon>
        <taxon>Betaproteobacteria</taxon>
        <taxon>Neisseriales</taxon>
        <taxon>Neisseriaceae</taxon>
        <taxon>Conchiformibius</taxon>
    </lineage>
</organism>
<gene>
    <name evidence="1" type="ORF">LVJ77_06140</name>
</gene>
<dbReference type="RefSeq" id="WP_027009289.1">
    <property type="nucleotide sequence ID" value="NZ_CP091521.1"/>
</dbReference>
<proteinExistence type="predicted"/>
<dbReference type="KEGG" id="ckh:LVJ77_06140"/>
<dbReference type="Proteomes" id="UP000831534">
    <property type="component" value="Chromosome"/>
</dbReference>
<evidence type="ECO:0000313" key="1">
    <source>
        <dbReference type="EMBL" id="XHH49849.1"/>
    </source>
</evidence>
<name>A0ABD8B751_9NEIS</name>
<dbReference type="EMBL" id="CP091521">
    <property type="protein sequence ID" value="XHH49849.1"/>
    <property type="molecule type" value="Genomic_DNA"/>
</dbReference>
<keyword evidence="2" id="KW-1185">Reference proteome</keyword>